<comment type="caution">
    <text evidence="2">The sequence shown here is derived from an EMBL/GenBank/DDBJ whole genome shotgun (WGS) entry which is preliminary data.</text>
</comment>
<evidence type="ECO:0000313" key="2">
    <source>
        <dbReference type="EMBL" id="EKS38476.1"/>
    </source>
</evidence>
<dbReference type="RefSeq" id="WP_006021037.1">
    <property type="nucleotide sequence ID" value="NZ_KB375282.1"/>
</dbReference>
<keyword evidence="1" id="KW-0732">Signal</keyword>
<gene>
    <name evidence="2" type="ORF">HMPREF9695_02316</name>
</gene>
<reference evidence="2 3" key="1">
    <citation type="submission" date="2012-04" db="EMBL/GenBank/DDBJ databases">
        <title>The Genome Sequence of Afipia broomeae ATCC 49717.</title>
        <authorList>
            <consortium name="The Broad Institute Genome Sequencing Platform"/>
            <person name="Earl A."/>
            <person name="Ward D."/>
            <person name="Feldgarden M."/>
            <person name="Gevers D."/>
            <person name="Huys G."/>
            <person name="Walker B."/>
            <person name="Young S.K."/>
            <person name="Zeng Q."/>
            <person name="Gargeya S."/>
            <person name="Fitzgerald M."/>
            <person name="Haas B."/>
            <person name="Abouelleil A."/>
            <person name="Alvarado L."/>
            <person name="Arachchi H.M."/>
            <person name="Berlin A."/>
            <person name="Chapman S.B."/>
            <person name="Goldberg J."/>
            <person name="Griggs A."/>
            <person name="Gujja S."/>
            <person name="Hansen M."/>
            <person name="Howarth C."/>
            <person name="Imamovic A."/>
            <person name="Larimer J."/>
            <person name="McCowen C."/>
            <person name="Montmayeur A."/>
            <person name="Murphy C."/>
            <person name="Neiman D."/>
            <person name="Pearson M."/>
            <person name="Priest M."/>
            <person name="Roberts A."/>
            <person name="Saif S."/>
            <person name="Shea T."/>
            <person name="Sisk P."/>
            <person name="Sykes S."/>
            <person name="Wortman J."/>
            <person name="Nusbaum C."/>
            <person name="Birren B."/>
        </authorList>
    </citation>
    <scope>NUCLEOTIDE SEQUENCE [LARGE SCALE GENOMIC DNA]</scope>
    <source>
        <strain evidence="2 3">ATCC 49717</strain>
    </source>
</reference>
<keyword evidence="3" id="KW-1185">Reference proteome</keyword>
<dbReference type="SUPFAM" id="SSF48452">
    <property type="entry name" value="TPR-like"/>
    <property type="match status" value="1"/>
</dbReference>
<sequence length="234" mass="25236">MSAFSRTARTLAVLASLSWAGMAAAQTVEVAPGVQVTKKTYSAPINEQPFYGFAEKTPELRATDERFVSALTQAAGTRQRAFEETTLRGWRALGAGNTAEAAQRFNQAFLLAPEQSGVYHGFAAVVQVRFNDPAFAEELFKIARKQPNPSKNLNADYGRFLLIAKRPGDAQPVLEQAVIDAPNFGDAWSNLAFARIQNGDRAGACAAADEAAKRNPSVNASRDLVLLKSNAECK</sequence>
<dbReference type="InterPro" id="IPR011990">
    <property type="entry name" value="TPR-like_helical_dom_sf"/>
</dbReference>
<proteinExistence type="predicted"/>
<organism evidence="2 3">
    <name type="scientific">Afipia broomeae ATCC 49717</name>
    <dbReference type="NCBI Taxonomy" id="883078"/>
    <lineage>
        <taxon>Bacteria</taxon>
        <taxon>Pseudomonadati</taxon>
        <taxon>Pseudomonadota</taxon>
        <taxon>Alphaproteobacteria</taxon>
        <taxon>Hyphomicrobiales</taxon>
        <taxon>Nitrobacteraceae</taxon>
        <taxon>Afipia</taxon>
    </lineage>
</organism>
<dbReference type="Pfam" id="PF14559">
    <property type="entry name" value="TPR_19"/>
    <property type="match status" value="1"/>
</dbReference>
<accession>K8PAA6</accession>
<dbReference type="Proteomes" id="UP000001096">
    <property type="component" value="Unassembled WGS sequence"/>
</dbReference>
<name>K8PAA6_9BRAD</name>
<dbReference type="HOGENOM" id="CLU_1183000_0_0_5"/>
<dbReference type="AlphaFoldDB" id="K8PAA6"/>
<evidence type="ECO:0000256" key="1">
    <source>
        <dbReference type="SAM" id="SignalP"/>
    </source>
</evidence>
<dbReference type="EMBL" id="AGWX01000003">
    <property type="protein sequence ID" value="EKS38476.1"/>
    <property type="molecule type" value="Genomic_DNA"/>
</dbReference>
<feature type="signal peptide" evidence="1">
    <location>
        <begin position="1"/>
        <end position="25"/>
    </location>
</feature>
<protein>
    <recommendedName>
        <fullName evidence="4">Tetratricopeptide repeat protein</fullName>
    </recommendedName>
</protein>
<dbReference type="eggNOG" id="COG4783">
    <property type="taxonomic scope" value="Bacteria"/>
</dbReference>
<feature type="chain" id="PRO_5003920023" description="Tetratricopeptide repeat protein" evidence="1">
    <location>
        <begin position="26"/>
        <end position="234"/>
    </location>
</feature>
<evidence type="ECO:0008006" key="4">
    <source>
        <dbReference type="Google" id="ProtNLM"/>
    </source>
</evidence>
<evidence type="ECO:0000313" key="3">
    <source>
        <dbReference type="Proteomes" id="UP000001096"/>
    </source>
</evidence>
<dbReference type="Gene3D" id="1.25.40.10">
    <property type="entry name" value="Tetratricopeptide repeat domain"/>
    <property type="match status" value="1"/>
</dbReference>
<dbReference type="PATRIC" id="fig|883078.3.peg.2389"/>